<proteinExistence type="inferred from homology"/>
<dbReference type="GO" id="GO:0006364">
    <property type="term" value="P:rRNA processing"/>
    <property type="evidence" value="ECO:0007669"/>
    <property type="project" value="UniProtKB-KW"/>
</dbReference>
<dbReference type="SMART" id="SM00320">
    <property type="entry name" value="WD40"/>
    <property type="match status" value="6"/>
</dbReference>
<dbReference type="PANTHER" id="PTHR18359:SF0">
    <property type="entry name" value="U3 SMALL NUCLEOLAR RNA-ASSOCIATED PROTEIN 18 HOMOLOG"/>
    <property type="match status" value="1"/>
</dbReference>
<keyword evidence="5" id="KW-0539">Nucleus</keyword>
<evidence type="ECO:0000256" key="1">
    <source>
        <dbReference type="ARBA" id="ARBA00004604"/>
    </source>
</evidence>
<evidence type="ECO:0000256" key="5">
    <source>
        <dbReference type="ARBA" id="ARBA00023242"/>
    </source>
</evidence>
<dbReference type="InterPro" id="IPR045161">
    <property type="entry name" value="Utp18"/>
</dbReference>
<feature type="compositionally biased region" description="Basic and acidic residues" evidence="7">
    <location>
        <begin position="46"/>
        <end position="55"/>
    </location>
</feature>
<accession>A0A067N075</accession>
<dbReference type="Proteomes" id="UP000027195">
    <property type="component" value="Unassembled WGS sequence"/>
</dbReference>
<dbReference type="OrthoDB" id="1935146at2759"/>
<evidence type="ECO:0000256" key="4">
    <source>
        <dbReference type="ARBA" id="ARBA00022737"/>
    </source>
</evidence>
<dbReference type="InterPro" id="IPR015943">
    <property type="entry name" value="WD40/YVTN_repeat-like_dom_sf"/>
</dbReference>
<evidence type="ECO:0000256" key="2">
    <source>
        <dbReference type="ARBA" id="ARBA00022552"/>
    </source>
</evidence>
<keyword evidence="9" id="KW-1185">Reference proteome</keyword>
<evidence type="ECO:0000256" key="3">
    <source>
        <dbReference type="ARBA" id="ARBA00022574"/>
    </source>
</evidence>
<dbReference type="STRING" id="930990.A0A067N075"/>
<organism evidence="8 9">
    <name type="scientific">Botryobasidium botryosum (strain FD-172 SS1)</name>
    <dbReference type="NCBI Taxonomy" id="930990"/>
    <lineage>
        <taxon>Eukaryota</taxon>
        <taxon>Fungi</taxon>
        <taxon>Dikarya</taxon>
        <taxon>Basidiomycota</taxon>
        <taxon>Agaricomycotina</taxon>
        <taxon>Agaricomycetes</taxon>
        <taxon>Cantharellales</taxon>
        <taxon>Botryobasidiaceae</taxon>
        <taxon>Botryobasidium</taxon>
    </lineage>
</organism>
<dbReference type="InParanoid" id="A0A067N075"/>
<dbReference type="EMBL" id="KL198023">
    <property type="protein sequence ID" value="KDQ17572.1"/>
    <property type="molecule type" value="Genomic_DNA"/>
</dbReference>
<keyword evidence="4" id="KW-0677">Repeat</keyword>
<dbReference type="FunCoup" id="A0A067N075">
    <property type="interactions" value="708"/>
</dbReference>
<evidence type="ECO:0000313" key="8">
    <source>
        <dbReference type="EMBL" id="KDQ17572.1"/>
    </source>
</evidence>
<protein>
    <submittedName>
        <fullName evidence="8">Uncharacterized protein</fullName>
    </submittedName>
</protein>
<comment type="subcellular location">
    <subcellularLocation>
        <location evidence="1">Nucleus</location>
        <location evidence="1">Nucleolus</location>
    </subcellularLocation>
</comment>
<dbReference type="PANTHER" id="PTHR18359">
    <property type="entry name" value="WD-REPEAT PROTEIN-RELATED"/>
    <property type="match status" value="1"/>
</dbReference>
<feature type="compositionally biased region" description="Basic residues" evidence="7">
    <location>
        <begin position="70"/>
        <end position="80"/>
    </location>
</feature>
<dbReference type="AlphaFoldDB" id="A0A067N075"/>
<evidence type="ECO:0000256" key="7">
    <source>
        <dbReference type="SAM" id="MobiDB-lite"/>
    </source>
</evidence>
<feature type="compositionally biased region" description="Acidic residues" evidence="7">
    <location>
        <begin position="36"/>
        <end position="45"/>
    </location>
</feature>
<dbReference type="SUPFAM" id="SSF50978">
    <property type="entry name" value="WD40 repeat-like"/>
    <property type="match status" value="1"/>
</dbReference>
<dbReference type="GO" id="GO:0034388">
    <property type="term" value="C:Pwp2p-containing subcomplex of 90S preribosome"/>
    <property type="evidence" value="ECO:0007669"/>
    <property type="project" value="TreeGrafter"/>
</dbReference>
<keyword evidence="2" id="KW-0698">rRNA processing</keyword>
<dbReference type="InterPro" id="IPR001680">
    <property type="entry name" value="WD40_rpt"/>
</dbReference>
<gene>
    <name evidence="8" type="ORF">BOTBODRAFT_29747</name>
</gene>
<reference evidence="9" key="1">
    <citation type="journal article" date="2014" name="Proc. Natl. Acad. Sci. U.S.A.">
        <title>Extensive sampling of basidiomycete genomes demonstrates inadequacy of the white-rot/brown-rot paradigm for wood decay fungi.</title>
        <authorList>
            <person name="Riley R."/>
            <person name="Salamov A.A."/>
            <person name="Brown D.W."/>
            <person name="Nagy L.G."/>
            <person name="Floudas D."/>
            <person name="Held B.W."/>
            <person name="Levasseur A."/>
            <person name="Lombard V."/>
            <person name="Morin E."/>
            <person name="Otillar R."/>
            <person name="Lindquist E.A."/>
            <person name="Sun H."/>
            <person name="LaButti K.M."/>
            <person name="Schmutz J."/>
            <person name="Jabbour D."/>
            <person name="Luo H."/>
            <person name="Baker S.E."/>
            <person name="Pisabarro A.G."/>
            <person name="Walton J.D."/>
            <person name="Blanchette R.A."/>
            <person name="Henrissat B."/>
            <person name="Martin F."/>
            <person name="Cullen D."/>
            <person name="Hibbett D.S."/>
            <person name="Grigoriev I.V."/>
        </authorList>
    </citation>
    <scope>NUCLEOTIDE SEQUENCE [LARGE SCALE GENOMIC DNA]</scope>
    <source>
        <strain evidence="9">FD-172 SS1</strain>
    </source>
</reference>
<evidence type="ECO:0000313" key="9">
    <source>
        <dbReference type="Proteomes" id="UP000027195"/>
    </source>
</evidence>
<dbReference type="GO" id="GO:0032040">
    <property type="term" value="C:small-subunit processome"/>
    <property type="evidence" value="ECO:0007669"/>
    <property type="project" value="TreeGrafter"/>
</dbReference>
<name>A0A067N075_BOTB1</name>
<dbReference type="InterPro" id="IPR036322">
    <property type="entry name" value="WD40_repeat_dom_sf"/>
</dbReference>
<keyword evidence="3" id="KW-0853">WD repeat</keyword>
<dbReference type="HOGENOM" id="CLU_011055_2_0_1"/>
<feature type="region of interest" description="Disordered" evidence="7">
    <location>
        <begin position="25"/>
        <end position="92"/>
    </location>
</feature>
<sequence>MSKSKGKAPAWVDPSDAAITVSLASDNRLRKLRDEPTEDEVDGNEYESRLRRQYEKINPTPDWASSARDRLHKRQKRRHAAPTSDSEGEDAENVEDLLNTTGGLLNDPNERPPSLPSGQLSIERLRDANQAATTEGLVKMVRFHPTVPVLLTAGSDRRLRLFNVDGLTNPLLQTLHIPSLPATNAHFHPSGSSILLTGPRPFYYTYDLQSGRALQSPRGLWLGAAGGEKGEDRSMEVCAFSPDGGLVAIGGRNGYVHLLDWNSGGGQVVGSLKTNASVKAVGWVPGKEERELMTVGQNSEVYLWDVGSKRCIGRWKDDGAYGASVLDCGRRGDYYAIGSNTGIVNVYGSDAGSPFSATATPKPLKTITNLTTPISTVRFDPSSQILAIASDAKKDQLRLVHLPSLTTFANWPTSGTPLSRVTSVDFSAGSEYVAIGNNRGRVLLYHLRYFAPA</sequence>
<dbReference type="Gene3D" id="2.130.10.10">
    <property type="entry name" value="YVTN repeat-like/Quinoprotein amine dehydrogenase"/>
    <property type="match status" value="1"/>
</dbReference>
<evidence type="ECO:0000256" key="6">
    <source>
        <dbReference type="ARBA" id="ARBA00025767"/>
    </source>
</evidence>
<comment type="similarity">
    <text evidence="6">Belongs to the WD repeat UTP18 family.</text>
</comment>